<dbReference type="NCBIfam" id="TIGR04057">
    <property type="entry name" value="SusC_RagA_signa"/>
    <property type="match status" value="1"/>
</dbReference>
<keyword evidence="4 8" id="KW-0812">Transmembrane</keyword>
<feature type="chain" id="PRO_5006665542" evidence="11">
    <location>
        <begin position="21"/>
        <end position="1057"/>
    </location>
</feature>
<accession>A0A0T5VRI4</accession>
<protein>
    <submittedName>
        <fullName evidence="14">SusC/RagA family TonB-linked outer membrane protein</fullName>
    </submittedName>
</protein>
<dbReference type="STRING" id="687842.ASU31_11685"/>
<comment type="caution">
    <text evidence="14">The sequence shown here is derived from an EMBL/GenBank/DDBJ whole genome shotgun (WGS) entry which is preliminary data.</text>
</comment>
<dbReference type="InterPro" id="IPR023997">
    <property type="entry name" value="TonB-dep_OMP_SusC/RagA_CS"/>
</dbReference>
<evidence type="ECO:0000313" key="15">
    <source>
        <dbReference type="Proteomes" id="UP000051950"/>
    </source>
</evidence>
<feature type="domain" description="TonB-dependent receptor-like beta-barrel" evidence="12">
    <location>
        <begin position="422"/>
        <end position="787"/>
    </location>
</feature>
<dbReference type="AlphaFoldDB" id="A0A0T5VRI4"/>
<evidence type="ECO:0000256" key="6">
    <source>
        <dbReference type="ARBA" id="ARBA00023136"/>
    </source>
</evidence>
<comment type="similarity">
    <text evidence="8 9">Belongs to the TonB-dependent receptor family.</text>
</comment>
<keyword evidence="2 8" id="KW-0813">Transport</keyword>
<reference evidence="14 15" key="1">
    <citation type="submission" date="2015-11" db="EMBL/GenBank/DDBJ databases">
        <title>Sequence of Pedobacter ginsenosidimutans.</title>
        <authorList>
            <person name="Carson E."/>
            <person name="Keyser V."/>
            <person name="Newman J."/>
            <person name="Miller J."/>
        </authorList>
    </citation>
    <scope>NUCLEOTIDE SEQUENCE [LARGE SCALE GENOMIC DNA]</scope>
    <source>
        <strain evidence="14 15">KACC 14530</strain>
    </source>
</reference>
<dbReference type="NCBIfam" id="TIGR04056">
    <property type="entry name" value="OMP_RagA_SusC"/>
    <property type="match status" value="1"/>
</dbReference>
<organism evidence="14 15">
    <name type="scientific">Pedobacter ginsenosidimutans</name>
    <dbReference type="NCBI Taxonomy" id="687842"/>
    <lineage>
        <taxon>Bacteria</taxon>
        <taxon>Pseudomonadati</taxon>
        <taxon>Bacteroidota</taxon>
        <taxon>Sphingobacteriia</taxon>
        <taxon>Sphingobacteriales</taxon>
        <taxon>Sphingobacteriaceae</taxon>
        <taxon>Pedobacter</taxon>
    </lineage>
</organism>
<dbReference type="InterPro" id="IPR036942">
    <property type="entry name" value="Beta-barrel_TonB_sf"/>
</dbReference>
<evidence type="ECO:0000259" key="13">
    <source>
        <dbReference type="Pfam" id="PF07715"/>
    </source>
</evidence>
<comment type="subcellular location">
    <subcellularLocation>
        <location evidence="1 8">Cell outer membrane</location>
        <topology evidence="1 8">Multi-pass membrane protein</topology>
    </subcellularLocation>
</comment>
<keyword evidence="6 8" id="KW-0472">Membrane</keyword>
<name>A0A0T5VRI4_9SPHI</name>
<dbReference type="Gene3D" id="2.40.170.20">
    <property type="entry name" value="TonB-dependent receptor, beta-barrel domain"/>
    <property type="match status" value="1"/>
</dbReference>
<dbReference type="PROSITE" id="PS52016">
    <property type="entry name" value="TONB_DEPENDENT_REC_3"/>
    <property type="match status" value="1"/>
</dbReference>
<dbReference type="Pfam" id="PF13715">
    <property type="entry name" value="CarbopepD_reg_2"/>
    <property type="match status" value="1"/>
</dbReference>
<evidence type="ECO:0000313" key="14">
    <source>
        <dbReference type="EMBL" id="KRT16148.1"/>
    </source>
</evidence>
<evidence type="ECO:0000259" key="12">
    <source>
        <dbReference type="Pfam" id="PF00593"/>
    </source>
</evidence>
<feature type="compositionally biased region" description="Low complexity" evidence="10">
    <location>
        <begin position="1024"/>
        <end position="1035"/>
    </location>
</feature>
<evidence type="ECO:0000256" key="11">
    <source>
        <dbReference type="SAM" id="SignalP"/>
    </source>
</evidence>
<evidence type="ECO:0000256" key="4">
    <source>
        <dbReference type="ARBA" id="ARBA00022692"/>
    </source>
</evidence>
<dbReference type="Gene3D" id="2.170.130.10">
    <property type="entry name" value="TonB-dependent receptor, plug domain"/>
    <property type="match status" value="1"/>
</dbReference>
<dbReference type="InterPro" id="IPR008969">
    <property type="entry name" value="CarboxyPept-like_regulatory"/>
</dbReference>
<dbReference type="InterPro" id="IPR000531">
    <property type="entry name" value="Beta-barrel_TonB"/>
</dbReference>
<proteinExistence type="inferred from homology"/>
<keyword evidence="15" id="KW-1185">Reference proteome</keyword>
<dbReference type="Gene3D" id="2.60.40.1120">
    <property type="entry name" value="Carboxypeptidase-like, regulatory domain"/>
    <property type="match status" value="1"/>
</dbReference>
<gene>
    <name evidence="14" type="ORF">ASU31_11685</name>
</gene>
<feature type="domain" description="TonB-dependent receptor plug" evidence="13">
    <location>
        <begin position="114"/>
        <end position="232"/>
    </location>
</feature>
<dbReference type="RefSeq" id="WP_057932479.1">
    <property type="nucleotide sequence ID" value="NZ_LMZQ01000006.1"/>
</dbReference>
<feature type="region of interest" description="Disordered" evidence="10">
    <location>
        <begin position="1022"/>
        <end position="1042"/>
    </location>
</feature>
<evidence type="ECO:0000256" key="9">
    <source>
        <dbReference type="RuleBase" id="RU003357"/>
    </source>
</evidence>
<dbReference type="GO" id="GO:0009279">
    <property type="term" value="C:cell outer membrane"/>
    <property type="evidence" value="ECO:0007669"/>
    <property type="project" value="UniProtKB-SubCell"/>
</dbReference>
<dbReference type="OrthoDB" id="9768177at2"/>
<dbReference type="InterPro" id="IPR012910">
    <property type="entry name" value="Plug_dom"/>
</dbReference>
<evidence type="ECO:0000256" key="2">
    <source>
        <dbReference type="ARBA" id="ARBA00022448"/>
    </source>
</evidence>
<dbReference type="Proteomes" id="UP000051950">
    <property type="component" value="Unassembled WGS sequence"/>
</dbReference>
<feature type="signal peptide" evidence="11">
    <location>
        <begin position="1"/>
        <end position="20"/>
    </location>
</feature>
<evidence type="ECO:0000256" key="1">
    <source>
        <dbReference type="ARBA" id="ARBA00004571"/>
    </source>
</evidence>
<dbReference type="InterPro" id="IPR023996">
    <property type="entry name" value="TonB-dep_OMP_SusC/RagA"/>
</dbReference>
<dbReference type="SUPFAM" id="SSF49464">
    <property type="entry name" value="Carboxypeptidase regulatory domain-like"/>
    <property type="match status" value="1"/>
</dbReference>
<evidence type="ECO:0000256" key="7">
    <source>
        <dbReference type="ARBA" id="ARBA00023237"/>
    </source>
</evidence>
<dbReference type="InterPro" id="IPR039426">
    <property type="entry name" value="TonB-dep_rcpt-like"/>
</dbReference>
<dbReference type="InterPro" id="IPR037066">
    <property type="entry name" value="Plug_dom_sf"/>
</dbReference>
<keyword evidence="3 8" id="KW-1134">Transmembrane beta strand</keyword>
<keyword evidence="7 8" id="KW-0998">Cell outer membrane</keyword>
<evidence type="ECO:0000256" key="5">
    <source>
        <dbReference type="ARBA" id="ARBA00023077"/>
    </source>
</evidence>
<dbReference type="Pfam" id="PF07715">
    <property type="entry name" value="Plug"/>
    <property type="match status" value="1"/>
</dbReference>
<keyword evidence="11" id="KW-0732">Signal</keyword>
<evidence type="ECO:0000256" key="3">
    <source>
        <dbReference type="ARBA" id="ARBA00022452"/>
    </source>
</evidence>
<keyword evidence="5 9" id="KW-0798">TonB box</keyword>
<dbReference type="Pfam" id="PF00593">
    <property type="entry name" value="TonB_dep_Rec_b-barrel"/>
    <property type="match status" value="1"/>
</dbReference>
<dbReference type="SUPFAM" id="SSF56935">
    <property type="entry name" value="Porins"/>
    <property type="match status" value="1"/>
</dbReference>
<sequence length="1057" mass="113794">MKEKLLVSFLLMVMSFSVLAQQKKITGKVTSEKDGLPIPGVSVVVPGARIVAQTGSDGIYSIAVPNSTTSLTFRFIGFASKTVSVTGSTLNVALKEENNDLTDVIVTGYATLRKKDNIGSIATISGKDLENKPVQSFDQALGGKAAGVQITIPNGVLNNPPVIRIRGTNSISLSSYPLIVIDGVATYTGDLSGSSAPGNALSSINPNDIERLEVLKDAAASAIYGSRGANGVILITTKKGKTGKAVVNFDTWVGSTKPRNLPVLLDAYQYTDLKNEGLRNAGTFDNTNPVVANRKYFALSNDASGNVINTNWYDYIYRTGYSNSNTLSISGGNESTNYYMSGSYTTQEGIVVNNNYNRKAGLFKVDHREGKIFVVGGKLSYSNEENLSATSTGSLAGEAFGTGGLGRLAIVTAPNVSPYNNDGSYSVFNATTIGRGANMGSDVGFYNPAAVLNLDRSNNEINHIQGNIYLQANITSWLNAKSTYGIDYIFSDNDSFANPINGGSAAAGGSAAESLNKNKRWVLTNTIQANRTFAQKHNVSLLLGNEQQRSTSLGFGASRTTLSDPAFNVFAAGYATPSVNVANMGENYLVSFFSGLTYDYDKKYYLTANVRQDEYSAFGADNKKGVFYGIGLGWEIANEKFWSKAGLDKTFSSFKLRGSYGTVGNTSGLGNLASYSFYSTGLYNGSPTLVPNQTGNDQIGWESSKKLDLGFNFGILNDRITVEAAYYKNTLDGLIYEVPQVPSAGLPSRPLLNIASMYNKGYELTVSGDAIRSADFSWSPSFNVSYNKNEIISLSEGLTQFIQATSTLESASISQVGGPLGMIYAVQTAGVDAATGRRIFIEKSTGKKVLYQQVAPVGQFRYAYEDGTEAKNGISLNNDGIAYRNTQPKFSGGFDNTFRYKHFDLGLTFTFQLGFYIYYGTNSGLRDQRFWNNSEDMLRRWTAPGQQTDIPKIINGDNVSNGSSFPIDVNVFKGDFLKLRSASFGYTLPKDFLAKIRLSNVRLYVSGNNLLIFTKYPGSDPEVSSNGNSTAGNSAQGVERNSVGNGRAFTAGLSVKF</sequence>
<evidence type="ECO:0000256" key="8">
    <source>
        <dbReference type="PROSITE-ProRule" id="PRU01360"/>
    </source>
</evidence>
<dbReference type="EMBL" id="LMZQ01000006">
    <property type="protein sequence ID" value="KRT16148.1"/>
    <property type="molecule type" value="Genomic_DNA"/>
</dbReference>
<evidence type="ECO:0000256" key="10">
    <source>
        <dbReference type="SAM" id="MobiDB-lite"/>
    </source>
</evidence>